<gene>
    <name evidence="2" type="ORF">PENARI_c061G08318</name>
</gene>
<keyword evidence="3" id="KW-1185">Reference proteome</keyword>
<evidence type="ECO:0000256" key="1">
    <source>
        <dbReference type="SAM" id="MobiDB-lite"/>
    </source>
</evidence>
<dbReference type="RefSeq" id="XP_022482593.1">
    <property type="nucleotide sequence ID" value="XM_022637554.1"/>
</dbReference>
<dbReference type="Proteomes" id="UP000177622">
    <property type="component" value="Unassembled WGS sequence"/>
</dbReference>
<dbReference type="EMBL" id="LXJU01000061">
    <property type="protein sequence ID" value="OGE47128.1"/>
    <property type="molecule type" value="Genomic_DNA"/>
</dbReference>
<evidence type="ECO:0000313" key="2">
    <source>
        <dbReference type="EMBL" id="OGE47128.1"/>
    </source>
</evidence>
<dbReference type="GeneID" id="34582288"/>
<feature type="compositionally biased region" description="Basic residues" evidence="1">
    <location>
        <begin position="142"/>
        <end position="157"/>
    </location>
</feature>
<dbReference type="AlphaFoldDB" id="A0A1F5L1K5"/>
<dbReference type="STRING" id="1835702.A0A1F5L1K5"/>
<feature type="region of interest" description="Disordered" evidence="1">
    <location>
        <begin position="142"/>
        <end position="170"/>
    </location>
</feature>
<name>A0A1F5L1K5_PENAI</name>
<reference evidence="2 3" key="1">
    <citation type="journal article" date="2016" name="Sci. Rep.">
        <title>Penicillium arizonense, a new, genome sequenced fungal species, reveals a high chemical diversity in secreted metabolites.</title>
        <authorList>
            <person name="Grijseels S."/>
            <person name="Nielsen J.C."/>
            <person name="Randelovic M."/>
            <person name="Nielsen J."/>
            <person name="Nielsen K.F."/>
            <person name="Workman M."/>
            <person name="Frisvad J.C."/>
        </authorList>
    </citation>
    <scope>NUCLEOTIDE SEQUENCE [LARGE SCALE GENOMIC DNA]</scope>
    <source>
        <strain evidence="2 3">CBS 141311</strain>
    </source>
</reference>
<sequence>MANTEVVAWGGSNEKRDFFRNIDAVRHRALRSKTIQTSFRSTGIWPLDPKQVLDNLGRYSDEEILRMYDEPSPAREFPSSATNSPPNSYTRIEKLEKTVFPLLDDPTPDLRKIRKHVRRAIDAGKSSLYNAELAEMSLTRALSHKTPGKKPTSKRWVKGATKSPLSSISGNRLVQRRCEKEDESKLRAWRKDAEKMAADLAAKELEETAGNEEDDTLFANEAIDGLYFMDPGPYTPRK</sequence>
<protein>
    <submittedName>
        <fullName evidence="2">Uncharacterized protein</fullName>
    </submittedName>
</protein>
<proteinExistence type="predicted"/>
<dbReference type="OrthoDB" id="4324149at2759"/>
<accession>A0A1F5L1K5</accession>
<comment type="caution">
    <text evidence="2">The sequence shown here is derived from an EMBL/GenBank/DDBJ whole genome shotgun (WGS) entry which is preliminary data.</text>
</comment>
<evidence type="ECO:0000313" key="3">
    <source>
        <dbReference type="Proteomes" id="UP000177622"/>
    </source>
</evidence>
<organism evidence="2 3">
    <name type="scientific">Penicillium arizonense</name>
    <dbReference type="NCBI Taxonomy" id="1835702"/>
    <lineage>
        <taxon>Eukaryota</taxon>
        <taxon>Fungi</taxon>
        <taxon>Dikarya</taxon>
        <taxon>Ascomycota</taxon>
        <taxon>Pezizomycotina</taxon>
        <taxon>Eurotiomycetes</taxon>
        <taxon>Eurotiomycetidae</taxon>
        <taxon>Eurotiales</taxon>
        <taxon>Aspergillaceae</taxon>
        <taxon>Penicillium</taxon>
    </lineage>
</organism>